<dbReference type="Pfam" id="PF01955">
    <property type="entry name" value="CbiZ"/>
    <property type="match status" value="1"/>
</dbReference>
<accession>A0A4U1JRY4</accession>
<dbReference type="Proteomes" id="UP000310597">
    <property type="component" value="Unassembled WGS sequence"/>
</dbReference>
<name>A0A4U1JRY4_RHOCA</name>
<organism evidence="1 2">
    <name type="scientific">Rhodobacter capsulatus</name>
    <name type="common">Rhodopseudomonas capsulata</name>
    <dbReference type="NCBI Taxonomy" id="1061"/>
    <lineage>
        <taxon>Bacteria</taxon>
        <taxon>Pseudomonadati</taxon>
        <taxon>Pseudomonadota</taxon>
        <taxon>Alphaproteobacteria</taxon>
        <taxon>Rhodobacterales</taxon>
        <taxon>Rhodobacter group</taxon>
        <taxon>Rhodobacter</taxon>
    </lineage>
</organism>
<proteinExistence type="predicted"/>
<dbReference type="EMBL" id="SWJZ01000026">
    <property type="protein sequence ID" value="TKD21750.1"/>
    <property type="molecule type" value="Genomic_DNA"/>
</dbReference>
<sequence length="233" mass="24089">MTPLPLQLDPPWLVVDLGAALRVLSFAPHRPGLVTARQIVWREVRNADLPPGLAVGPWFAAELAGRGLGDAVAMLTSRDIRRVSRASCTVADWTVEALATVGLGNAEAVGRRLAPRDPEAAGYGTINLALRIAAARPGHGLSVAAQIEALSLAAQARTAAVLALGLDLPTGRATGTGTDCIAIAASPGREAHAGLHTALGEAIGRAVLEAVGQGGRDWMQERREPRAGLGPLK</sequence>
<dbReference type="OrthoDB" id="9767827at2"/>
<dbReference type="GO" id="GO:0016787">
    <property type="term" value="F:hydrolase activity"/>
    <property type="evidence" value="ECO:0007669"/>
    <property type="project" value="UniProtKB-KW"/>
</dbReference>
<evidence type="ECO:0000313" key="1">
    <source>
        <dbReference type="EMBL" id="TKD21750.1"/>
    </source>
</evidence>
<gene>
    <name evidence="1" type="ORF">FBT96_08370</name>
</gene>
<evidence type="ECO:0000313" key="2">
    <source>
        <dbReference type="Proteomes" id="UP000310597"/>
    </source>
</evidence>
<reference evidence="1 2" key="1">
    <citation type="submission" date="2019-04" db="EMBL/GenBank/DDBJ databases">
        <title>Draft Whole-Genome sequence of the purple photosynthetic bacterium Rhodobacter capsulatus SP108 with an indigenous class A beta-lactamase.</title>
        <authorList>
            <person name="Robertson S."/>
            <person name="Meyer T.E."/>
            <person name="Kyndt J.A."/>
        </authorList>
    </citation>
    <scope>NUCLEOTIDE SEQUENCE [LARGE SCALE GENOMIC DNA]</scope>
    <source>
        <strain evidence="1 2">SP108</strain>
    </source>
</reference>
<dbReference type="InterPro" id="IPR002808">
    <property type="entry name" value="AdoCbi_amidolase"/>
</dbReference>
<dbReference type="PANTHER" id="PTHR35336:SF5">
    <property type="entry name" value="ADENOSYLCOBINAMIDE AMIDOHYDROLASE"/>
    <property type="match status" value="1"/>
</dbReference>
<dbReference type="RefSeq" id="WP_136905854.1">
    <property type="nucleotide sequence ID" value="NZ_SWJZ01000026.1"/>
</dbReference>
<keyword evidence="1" id="KW-0378">Hydrolase</keyword>
<dbReference type="AlphaFoldDB" id="A0A4U1JRY4"/>
<dbReference type="InterPro" id="IPR052209">
    <property type="entry name" value="CbiZ"/>
</dbReference>
<protein>
    <submittedName>
        <fullName evidence="1">Adenosylcobinamide amidohydrolase</fullName>
    </submittedName>
</protein>
<dbReference type="PANTHER" id="PTHR35336">
    <property type="entry name" value="ADENOSYLCOBINAMIDE AMIDOHYDROLASE"/>
    <property type="match status" value="1"/>
</dbReference>
<comment type="caution">
    <text evidence="1">The sequence shown here is derived from an EMBL/GenBank/DDBJ whole genome shotgun (WGS) entry which is preliminary data.</text>
</comment>